<name>A0A6B0U449_IXORI</name>
<dbReference type="AlphaFoldDB" id="A0A6B0U449"/>
<dbReference type="EMBL" id="GIFC01001934">
    <property type="protein sequence ID" value="MXU84017.1"/>
    <property type="molecule type" value="Transcribed_RNA"/>
</dbReference>
<reference evidence="1" key="1">
    <citation type="submission" date="2019-12" db="EMBL/GenBank/DDBJ databases">
        <title>An insight into the sialome of adult female Ixodes ricinus ticks feeding for 6 days.</title>
        <authorList>
            <person name="Perner J."/>
            <person name="Ribeiro J.M.C."/>
        </authorList>
    </citation>
    <scope>NUCLEOTIDE SEQUENCE</scope>
    <source>
        <strain evidence="1">Semi-engorged</strain>
        <tissue evidence="1">Salivary glands</tissue>
    </source>
</reference>
<organism evidence="1">
    <name type="scientific">Ixodes ricinus</name>
    <name type="common">Common tick</name>
    <name type="synonym">Acarus ricinus</name>
    <dbReference type="NCBI Taxonomy" id="34613"/>
    <lineage>
        <taxon>Eukaryota</taxon>
        <taxon>Metazoa</taxon>
        <taxon>Ecdysozoa</taxon>
        <taxon>Arthropoda</taxon>
        <taxon>Chelicerata</taxon>
        <taxon>Arachnida</taxon>
        <taxon>Acari</taxon>
        <taxon>Parasitiformes</taxon>
        <taxon>Ixodida</taxon>
        <taxon>Ixodoidea</taxon>
        <taxon>Ixodidae</taxon>
        <taxon>Ixodinae</taxon>
        <taxon>Ixodes</taxon>
    </lineage>
</organism>
<evidence type="ECO:0000313" key="1">
    <source>
        <dbReference type="EMBL" id="MXU84017.1"/>
    </source>
</evidence>
<accession>A0A6B0U449</accession>
<proteinExistence type="predicted"/>
<protein>
    <submittedName>
        <fullName evidence="1">Uncharacterized protein</fullName>
    </submittedName>
</protein>
<sequence>MEKAGRAFQMPGPQPTAACLPWCFGCVRACTRGERDDESSEVRRSRWIPAILTVSGCRCDLAYTHENKNKMSTLARYV</sequence>